<dbReference type="SUPFAM" id="SSF46689">
    <property type="entry name" value="Homeodomain-like"/>
    <property type="match status" value="1"/>
</dbReference>
<evidence type="ECO:0000313" key="6">
    <source>
        <dbReference type="Proteomes" id="UP001500748"/>
    </source>
</evidence>
<dbReference type="EMBL" id="BAABDU010000005">
    <property type="protein sequence ID" value="GAA3774641.1"/>
    <property type="molecule type" value="Genomic_DNA"/>
</dbReference>
<dbReference type="InterPro" id="IPR018060">
    <property type="entry name" value="HTH_AraC"/>
</dbReference>
<sequence length="294" mass="34196">MLIYTNDPAMKNILSENGENLFSIEKSENFSLETPIQLSQYLIILIHKGEGIYHADFASFNFSGPTLLFSTPLQTIYIEQLKNIEYTVLKFHGDFYCIEAHREEVACNGLLFNNIYLEPSIIISEQQHNDFNKLLLHLEEELADPHSSEMILKAYLQVILAKCSTAKLRTMEKDIVTTSKDEKMEQFRILLDEKYLILRKPNDYAQILSISPNTLTKKSIKYFGKTPTQLIQDRLILEAKKQLHLTTRSIKEIAYLLQFNDEHYFSRFFKKYTQISPQTFRNKGGISQVAYLSK</sequence>
<dbReference type="PANTHER" id="PTHR43280:SF32">
    <property type="entry name" value="TRANSCRIPTIONAL REGULATORY PROTEIN"/>
    <property type="match status" value="1"/>
</dbReference>
<protein>
    <submittedName>
        <fullName evidence="5">Helix-turn-helix domain-containing protein</fullName>
    </submittedName>
</protein>
<keyword evidence="3" id="KW-0804">Transcription</keyword>
<comment type="caution">
    <text evidence="5">The sequence shown here is derived from an EMBL/GenBank/DDBJ whole genome shotgun (WGS) entry which is preliminary data.</text>
</comment>
<keyword evidence="6" id="KW-1185">Reference proteome</keyword>
<dbReference type="PROSITE" id="PS01124">
    <property type="entry name" value="HTH_ARAC_FAMILY_2"/>
    <property type="match status" value="1"/>
</dbReference>
<dbReference type="Gene3D" id="1.10.10.60">
    <property type="entry name" value="Homeodomain-like"/>
    <property type="match status" value="1"/>
</dbReference>
<reference evidence="6" key="1">
    <citation type="journal article" date="2019" name="Int. J. Syst. Evol. Microbiol.">
        <title>The Global Catalogue of Microorganisms (GCM) 10K type strain sequencing project: providing services to taxonomists for standard genome sequencing and annotation.</title>
        <authorList>
            <consortium name="The Broad Institute Genomics Platform"/>
            <consortium name="The Broad Institute Genome Sequencing Center for Infectious Disease"/>
            <person name="Wu L."/>
            <person name="Ma J."/>
        </authorList>
    </citation>
    <scope>NUCLEOTIDE SEQUENCE [LARGE SCALE GENOMIC DNA]</scope>
    <source>
        <strain evidence="6">JCM 17337</strain>
    </source>
</reference>
<name>A0ABP7GUH3_9FLAO</name>
<dbReference type="InterPro" id="IPR009057">
    <property type="entry name" value="Homeodomain-like_sf"/>
</dbReference>
<proteinExistence type="predicted"/>
<feature type="domain" description="HTH araC/xylS-type" evidence="4">
    <location>
        <begin position="185"/>
        <end position="283"/>
    </location>
</feature>
<organism evidence="5 6">
    <name type="scientific">Flavobacterium ginsengiterrae</name>
    <dbReference type="NCBI Taxonomy" id="871695"/>
    <lineage>
        <taxon>Bacteria</taxon>
        <taxon>Pseudomonadati</taxon>
        <taxon>Bacteroidota</taxon>
        <taxon>Flavobacteriia</taxon>
        <taxon>Flavobacteriales</taxon>
        <taxon>Flavobacteriaceae</taxon>
        <taxon>Flavobacterium</taxon>
    </lineage>
</organism>
<evidence type="ECO:0000259" key="4">
    <source>
        <dbReference type="PROSITE" id="PS01124"/>
    </source>
</evidence>
<keyword evidence="2" id="KW-0238">DNA-binding</keyword>
<dbReference type="Proteomes" id="UP001500748">
    <property type="component" value="Unassembled WGS sequence"/>
</dbReference>
<dbReference type="SMART" id="SM00342">
    <property type="entry name" value="HTH_ARAC"/>
    <property type="match status" value="1"/>
</dbReference>
<gene>
    <name evidence="5" type="ORF">GCM10022423_31690</name>
</gene>
<dbReference type="PANTHER" id="PTHR43280">
    <property type="entry name" value="ARAC-FAMILY TRANSCRIPTIONAL REGULATOR"/>
    <property type="match status" value="1"/>
</dbReference>
<accession>A0ABP7GUH3</accession>
<evidence type="ECO:0000256" key="3">
    <source>
        <dbReference type="ARBA" id="ARBA00023163"/>
    </source>
</evidence>
<evidence type="ECO:0000256" key="1">
    <source>
        <dbReference type="ARBA" id="ARBA00023015"/>
    </source>
</evidence>
<dbReference type="Pfam" id="PF12833">
    <property type="entry name" value="HTH_18"/>
    <property type="match status" value="1"/>
</dbReference>
<keyword evidence="1" id="KW-0805">Transcription regulation</keyword>
<evidence type="ECO:0000256" key="2">
    <source>
        <dbReference type="ARBA" id="ARBA00023125"/>
    </source>
</evidence>
<evidence type="ECO:0000313" key="5">
    <source>
        <dbReference type="EMBL" id="GAA3774641.1"/>
    </source>
</evidence>